<dbReference type="InterPro" id="IPR001041">
    <property type="entry name" value="2Fe-2S_ferredoxin-type"/>
</dbReference>
<dbReference type="Gene3D" id="3.10.20.30">
    <property type="match status" value="1"/>
</dbReference>
<proteinExistence type="predicted"/>
<sequence>MRLMGSDVEFEIPRERSMLDVLNAAGHEVMYDCKRGECGLCAIDVVDVRGEIDHRDVFFSDHQKQENQKICACVSLARGTITVDTLHRTDAI</sequence>
<dbReference type="InterPro" id="IPR006058">
    <property type="entry name" value="2Fe2S_fd_BS"/>
</dbReference>
<protein>
    <recommendedName>
        <fullName evidence="1">2Fe-2S ferredoxin-type domain-containing protein</fullName>
    </recommendedName>
</protein>
<accession>A0ABQ6B429</accession>
<dbReference type="Pfam" id="PF00111">
    <property type="entry name" value="Fer2"/>
    <property type="match status" value="1"/>
</dbReference>
<dbReference type="Proteomes" id="UP001156905">
    <property type="component" value="Unassembled WGS sequence"/>
</dbReference>
<evidence type="ECO:0000259" key="1">
    <source>
        <dbReference type="PROSITE" id="PS51085"/>
    </source>
</evidence>
<feature type="domain" description="2Fe-2S ferredoxin-type" evidence="1">
    <location>
        <begin position="1"/>
        <end position="89"/>
    </location>
</feature>
<evidence type="ECO:0000313" key="3">
    <source>
        <dbReference type="Proteomes" id="UP001156905"/>
    </source>
</evidence>
<name>A0ABQ6B429_9BRAD</name>
<dbReference type="InterPro" id="IPR036010">
    <property type="entry name" value="2Fe-2S_ferredoxin-like_sf"/>
</dbReference>
<dbReference type="SUPFAM" id="SSF54292">
    <property type="entry name" value="2Fe-2S ferredoxin-like"/>
    <property type="match status" value="1"/>
</dbReference>
<reference evidence="3" key="1">
    <citation type="journal article" date="2019" name="Int. J. Syst. Evol. Microbiol.">
        <title>The Global Catalogue of Microorganisms (GCM) 10K type strain sequencing project: providing services to taxonomists for standard genome sequencing and annotation.</title>
        <authorList>
            <consortium name="The Broad Institute Genomics Platform"/>
            <consortium name="The Broad Institute Genome Sequencing Center for Infectious Disease"/>
            <person name="Wu L."/>
            <person name="Ma J."/>
        </authorList>
    </citation>
    <scope>NUCLEOTIDE SEQUENCE [LARGE SCALE GENOMIC DNA]</scope>
    <source>
        <strain evidence="3">NBRC 102520</strain>
    </source>
</reference>
<comment type="caution">
    <text evidence="2">The sequence shown here is derived from an EMBL/GenBank/DDBJ whole genome shotgun (WGS) entry which is preliminary data.</text>
</comment>
<organism evidence="2 3">
    <name type="scientific">Bradyrhizobium iriomotense</name>
    <dbReference type="NCBI Taxonomy" id="441950"/>
    <lineage>
        <taxon>Bacteria</taxon>
        <taxon>Pseudomonadati</taxon>
        <taxon>Pseudomonadota</taxon>
        <taxon>Alphaproteobacteria</taxon>
        <taxon>Hyphomicrobiales</taxon>
        <taxon>Nitrobacteraceae</taxon>
        <taxon>Bradyrhizobium</taxon>
    </lineage>
</organism>
<gene>
    <name evidence="2" type="ORF">GCM10007857_55560</name>
</gene>
<dbReference type="PROSITE" id="PS00197">
    <property type="entry name" value="2FE2S_FER_1"/>
    <property type="match status" value="1"/>
</dbReference>
<evidence type="ECO:0000313" key="2">
    <source>
        <dbReference type="EMBL" id="GLR88843.1"/>
    </source>
</evidence>
<keyword evidence="3" id="KW-1185">Reference proteome</keyword>
<dbReference type="InterPro" id="IPR012675">
    <property type="entry name" value="Beta-grasp_dom_sf"/>
</dbReference>
<dbReference type="PROSITE" id="PS51085">
    <property type="entry name" value="2FE2S_FER_2"/>
    <property type="match status" value="1"/>
</dbReference>
<dbReference type="CDD" id="cd00207">
    <property type="entry name" value="fer2"/>
    <property type="match status" value="1"/>
</dbReference>
<dbReference type="EMBL" id="BSOW01000021">
    <property type="protein sequence ID" value="GLR88843.1"/>
    <property type="molecule type" value="Genomic_DNA"/>
</dbReference>